<reference evidence="1" key="1">
    <citation type="journal article" date="2009" name="Rice">
        <title>De Novo Next Generation Sequencing of Plant Genomes.</title>
        <authorList>
            <person name="Rounsley S."/>
            <person name="Marri P.R."/>
            <person name="Yu Y."/>
            <person name="He R."/>
            <person name="Sisneros N."/>
            <person name="Goicoechea J.L."/>
            <person name="Lee S.J."/>
            <person name="Angelova A."/>
            <person name="Kudrna D."/>
            <person name="Luo M."/>
            <person name="Affourtit J."/>
            <person name="Desany B."/>
            <person name="Knight J."/>
            <person name="Niazi F."/>
            <person name="Egholm M."/>
            <person name="Wing R.A."/>
        </authorList>
    </citation>
    <scope>NUCLEOTIDE SEQUENCE [LARGE SCALE GENOMIC DNA]</scope>
    <source>
        <strain evidence="1">cv. IRGC 105608</strain>
    </source>
</reference>
<dbReference type="Gramene" id="OBART07G10650.1">
    <property type="protein sequence ID" value="OBART07G10650.1"/>
    <property type="gene ID" value="OBART07G10650"/>
</dbReference>
<organism evidence="1">
    <name type="scientific">Oryza barthii</name>
    <dbReference type="NCBI Taxonomy" id="65489"/>
    <lineage>
        <taxon>Eukaryota</taxon>
        <taxon>Viridiplantae</taxon>
        <taxon>Streptophyta</taxon>
        <taxon>Embryophyta</taxon>
        <taxon>Tracheophyta</taxon>
        <taxon>Spermatophyta</taxon>
        <taxon>Magnoliopsida</taxon>
        <taxon>Liliopsida</taxon>
        <taxon>Poales</taxon>
        <taxon>Poaceae</taxon>
        <taxon>BOP clade</taxon>
        <taxon>Oryzoideae</taxon>
        <taxon>Oryzeae</taxon>
        <taxon>Oryzinae</taxon>
        <taxon>Oryza</taxon>
    </lineage>
</organism>
<dbReference type="PANTHER" id="PTHR36617">
    <property type="entry name" value="PROTEIN, PUTATIVE-RELATED"/>
    <property type="match status" value="1"/>
</dbReference>
<dbReference type="PANTHER" id="PTHR36617:SF16">
    <property type="entry name" value="OS04G0516500 PROTEIN"/>
    <property type="match status" value="1"/>
</dbReference>
<proteinExistence type="predicted"/>
<protein>
    <recommendedName>
        <fullName evidence="3">Reverse transcriptase zinc-binding domain-containing protein</fullName>
    </recommendedName>
</protein>
<accession>A0A0D3GPR5</accession>
<evidence type="ECO:0008006" key="3">
    <source>
        <dbReference type="Google" id="ProtNLM"/>
    </source>
</evidence>
<dbReference type="EnsemblPlants" id="OBART07G10650.1">
    <property type="protein sequence ID" value="OBART07G10650.1"/>
    <property type="gene ID" value="OBART07G10650"/>
</dbReference>
<dbReference type="AlphaFoldDB" id="A0A0D3GPR5"/>
<dbReference type="PaxDb" id="65489-OBART07G10650.1"/>
<name>A0A0D3GPR5_9ORYZ</name>
<reference evidence="1" key="2">
    <citation type="submission" date="2015-03" db="UniProtKB">
        <authorList>
            <consortium name="EnsemblPlants"/>
        </authorList>
    </citation>
    <scope>IDENTIFICATION</scope>
</reference>
<dbReference type="Proteomes" id="UP000026960">
    <property type="component" value="Chromosome 7"/>
</dbReference>
<evidence type="ECO:0000313" key="2">
    <source>
        <dbReference type="Proteomes" id="UP000026960"/>
    </source>
</evidence>
<sequence length="174" mass="20490">MVAHRLVAWCHHPQSLLCRQRGSPVTSVPLSSAVSTHWERRWERKLGRWGNRVQFWDDVWCGEVPLSVIFPKLHNISRNQGVSVSEMWLAGGWRWEFRRQLSIRDQGELAELEGMLREVVLSTEPAQVVYRTISLMQRWRIMLKGDMLVMANKWMEEVMIKLLQLKLINLPEAF</sequence>
<evidence type="ECO:0000313" key="1">
    <source>
        <dbReference type="EnsemblPlants" id="OBART07G10650.1"/>
    </source>
</evidence>
<keyword evidence="2" id="KW-1185">Reference proteome</keyword>
<dbReference type="HOGENOM" id="CLU_1818887_0_0_1"/>